<keyword evidence="4" id="KW-0808">Transferase</keyword>
<keyword evidence="3" id="KW-1133">Transmembrane helix</keyword>
<evidence type="ECO:0000313" key="5">
    <source>
        <dbReference type="Proteomes" id="UP001217582"/>
    </source>
</evidence>
<dbReference type="InterPro" id="IPR037997">
    <property type="entry name" value="Dgk1-like"/>
</dbReference>
<dbReference type="Proteomes" id="UP001217582">
    <property type="component" value="Chromosome 5"/>
</dbReference>
<evidence type="ECO:0000313" key="4">
    <source>
        <dbReference type="EMBL" id="WFD16472.1"/>
    </source>
</evidence>
<feature type="region of interest" description="Disordered" evidence="2">
    <location>
        <begin position="1"/>
        <end position="49"/>
    </location>
</feature>
<dbReference type="EMBL" id="CP119920">
    <property type="protein sequence ID" value="WFD16472.1"/>
    <property type="molecule type" value="Genomic_DNA"/>
</dbReference>
<dbReference type="EC" id="2.7.1.174" evidence="4"/>
<feature type="transmembrane region" description="Helical" evidence="3">
    <location>
        <begin position="429"/>
        <end position="447"/>
    </location>
</feature>
<feature type="compositionally biased region" description="Polar residues" evidence="2">
    <location>
        <begin position="1"/>
        <end position="10"/>
    </location>
</feature>
<feature type="transmembrane region" description="Helical" evidence="3">
    <location>
        <begin position="510"/>
        <end position="529"/>
    </location>
</feature>
<reference evidence="4 5" key="1">
    <citation type="submission" date="2023-03" db="EMBL/GenBank/DDBJ databases">
        <title>Mating type loci evolution in Malassezia.</title>
        <authorList>
            <person name="Coelho M.A."/>
        </authorList>
    </citation>
    <scope>NUCLEOTIDE SEQUENCE [LARGE SCALE GENOMIC DNA]</scope>
    <source>
        <strain evidence="4 5">CBS 13387</strain>
    </source>
</reference>
<feature type="compositionally biased region" description="Basic residues" evidence="2">
    <location>
        <begin position="11"/>
        <end position="23"/>
    </location>
</feature>
<keyword evidence="1" id="KW-0175">Coiled coil</keyword>
<feature type="coiled-coil region" evidence="1">
    <location>
        <begin position="55"/>
        <end position="96"/>
    </location>
</feature>
<keyword evidence="3" id="KW-0812">Transmembrane</keyword>
<keyword evidence="4" id="KW-0418">Kinase</keyword>
<dbReference type="PANTHER" id="PTHR31303:SF1">
    <property type="entry name" value="CTP-DEPENDENT DIACYLGLYCEROL KINASE 1"/>
    <property type="match status" value="1"/>
</dbReference>
<keyword evidence="3" id="KW-0472">Membrane</keyword>
<evidence type="ECO:0000256" key="2">
    <source>
        <dbReference type="SAM" id="MobiDB-lite"/>
    </source>
</evidence>
<evidence type="ECO:0000256" key="1">
    <source>
        <dbReference type="SAM" id="Coils"/>
    </source>
</evidence>
<gene>
    <name evidence="4" type="primary">DGK1</name>
    <name evidence="4" type="ORF">MARU1_002509</name>
</gene>
<keyword evidence="5" id="KW-1185">Reference proteome</keyword>
<accession>A0AAJ5Z1Z2</accession>
<evidence type="ECO:0000256" key="3">
    <source>
        <dbReference type="SAM" id="Phobius"/>
    </source>
</evidence>
<name>A0AAJ5Z1Z2_9BASI</name>
<dbReference type="PANTHER" id="PTHR31303">
    <property type="entry name" value="CTP-DEPENDENT DIACYLGLYCEROL KINASE 1"/>
    <property type="match status" value="1"/>
</dbReference>
<dbReference type="GO" id="GO:0004143">
    <property type="term" value="F:ATP-dependent diacylglycerol kinase activity"/>
    <property type="evidence" value="ECO:0007669"/>
    <property type="project" value="InterPro"/>
</dbReference>
<feature type="transmembrane region" description="Helical" evidence="3">
    <location>
        <begin position="541"/>
        <end position="559"/>
    </location>
</feature>
<dbReference type="GO" id="GO:0005789">
    <property type="term" value="C:endoplasmic reticulum membrane"/>
    <property type="evidence" value="ECO:0007669"/>
    <property type="project" value="TreeGrafter"/>
</dbReference>
<organism evidence="4 5">
    <name type="scientific">Malassezia arunalokei</name>
    <dbReference type="NCBI Taxonomy" id="1514897"/>
    <lineage>
        <taxon>Eukaryota</taxon>
        <taxon>Fungi</taxon>
        <taxon>Dikarya</taxon>
        <taxon>Basidiomycota</taxon>
        <taxon>Ustilaginomycotina</taxon>
        <taxon>Malasseziomycetes</taxon>
        <taxon>Malasseziales</taxon>
        <taxon>Malasseziaceae</taxon>
        <taxon>Malassezia</taxon>
    </lineage>
</organism>
<dbReference type="GO" id="GO:0006654">
    <property type="term" value="P:phosphatidic acid biosynthetic process"/>
    <property type="evidence" value="ECO:0007669"/>
    <property type="project" value="TreeGrafter"/>
</dbReference>
<dbReference type="AlphaFoldDB" id="A0AAJ5Z1Z2"/>
<dbReference type="GO" id="GO:0141035">
    <property type="term" value="F:CTP-dependent diacylglycerol kinase activity"/>
    <property type="evidence" value="ECO:0007669"/>
    <property type="project" value="UniProtKB-EC"/>
</dbReference>
<proteinExistence type="predicted"/>
<sequence length="568" mass="63489">MAKDSNAAQRRSNKARQQAKGKKLQANAPKNELKPSELETSTAPPKLDKQDTSAQLVLEQRLHTQEDQIAALRQKNEALEKELKETQQTLQESHRAFADQMVGISASFDQDKERVCEQVRTELDQVRAELGVSQDKERSLTQRLHELENKIQTDTSAALSPFTALKDIQAQLHQAFQALTDEFTRALTQMEQALKDTTPDRMESVLRSVRDYQALDLYGVNLPATLMGDINTLKQAPPAMPQRSNSRDTGGAVLRALARSPHYNENLHREDLKPVPALDLNDKTGRSMYANLVYEWEVPRKLFHCITGFVVLYLYKMNVNVEVIIRTLFNIFLVVASADLLRLNSPTFEHFFESFLSILMRESEKERVNGVVWYLVGVMTSLHFFPEDIASVSIIVLSWCDPAASTFGRMFGKCTPALPGGIFARRKSLAGFLAAWAVGSLIAYLFWGAGIAKAGERASGLSWEPGSNAMFGTALMPDALHTGWRGFARGFAVTDSNFAERLRNLTRPRIPAMPPILMFTLCGLIAAMTEALELGGLDDNVAIPILFSFLLWFSLWAWGQIMSSVSFL</sequence>
<protein>
    <submittedName>
        <fullName evidence="4">Diacylglycerol kinase (CTP)</fullName>
        <ecNumber evidence="4">2.7.1.174</ecNumber>
    </submittedName>
</protein>